<protein>
    <recommendedName>
        <fullName evidence="4">DUF1822 domain-containing protein</fullName>
    </recommendedName>
</protein>
<dbReference type="Pfam" id="PF08852">
    <property type="entry name" value="DUF1822"/>
    <property type="match status" value="1"/>
</dbReference>
<dbReference type="InterPro" id="IPR014951">
    <property type="entry name" value="DUF1822"/>
</dbReference>
<proteinExistence type="predicted"/>
<name>B4W1Y5_9CYAN</name>
<dbReference type="eggNOG" id="COG1672">
    <property type="taxonomic scope" value="Bacteria"/>
</dbReference>
<gene>
    <name evidence="2" type="ORF">MC7420_6950</name>
</gene>
<dbReference type="HOGENOM" id="CLU_073017_0_0_3"/>
<evidence type="ECO:0000256" key="1">
    <source>
        <dbReference type="SAM" id="MobiDB-lite"/>
    </source>
</evidence>
<evidence type="ECO:0008006" key="4">
    <source>
        <dbReference type="Google" id="ProtNLM"/>
    </source>
</evidence>
<evidence type="ECO:0000313" key="3">
    <source>
        <dbReference type="Proteomes" id="UP000003835"/>
    </source>
</evidence>
<dbReference type="RefSeq" id="WP_006105331.1">
    <property type="nucleotide sequence ID" value="NZ_DS989869.1"/>
</dbReference>
<dbReference type="EMBL" id="DS989869">
    <property type="protein sequence ID" value="EDX71864.1"/>
    <property type="molecule type" value="Genomic_DNA"/>
</dbReference>
<reference evidence="2 3" key="1">
    <citation type="submission" date="2008-07" db="EMBL/GenBank/DDBJ databases">
        <authorList>
            <person name="Tandeau de Marsac N."/>
            <person name="Ferriera S."/>
            <person name="Johnson J."/>
            <person name="Kravitz S."/>
            <person name="Beeson K."/>
            <person name="Sutton G."/>
            <person name="Rogers Y.-H."/>
            <person name="Friedman R."/>
            <person name="Frazier M."/>
            <person name="Venter J.C."/>
        </authorList>
    </citation>
    <scope>NUCLEOTIDE SEQUENCE [LARGE SCALE GENOMIC DNA]</scope>
    <source>
        <strain evidence="2 3">PCC 7420</strain>
    </source>
</reference>
<evidence type="ECO:0000313" key="2">
    <source>
        <dbReference type="EMBL" id="EDX71864.1"/>
    </source>
</evidence>
<keyword evidence="3" id="KW-1185">Reference proteome</keyword>
<dbReference type="OrthoDB" id="512705at2"/>
<accession>B4W1Y5</accession>
<organism evidence="2 3">
    <name type="scientific">Coleofasciculus chthonoplastes PCC 7420</name>
    <dbReference type="NCBI Taxonomy" id="118168"/>
    <lineage>
        <taxon>Bacteria</taxon>
        <taxon>Bacillati</taxon>
        <taxon>Cyanobacteriota</taxon>
        <taxon>Cyanophyceae</taxon>
        <taxon>Coleofasciculales</taxon>
        <taxon>Coleofasciculaceae</taxon>
        <taxon>Coleofasciculus</taxon>
    </lineage>
</organism>
<dbReference type="AlphaFoldDB" id="B4W1Y5"/>
<dbReference type="STRING" id="118168.MC7420_6950"/>
<sequence>MNEIVPKETFSVALTKSVHYLANQSAKQQSNPEIAQQVYFNTLTVHTVNFYCQCMGIETNLLERCSQDLVASTSPEVADLSLKNIGTLKCIPVGSESQVVKIPAEVRENQIGYLVVQFNESLTEGTLLGFAKTVKTSELPFIQLGSLEDFLEEIETLTTLINLSQWFENIFEKGWQNFTEAFKPSAPQPAWRFMPNPSQVTPVSHKNKQGRDSESFPSRLGMKKPRVTGVKPINLGTNQTDYALDLVVSLTEAVEQKIDIEVQIHPRDRETLPLGLTLSIIDEAGQVFSERSARINSTILTKRFRGKLKEQFTLKLSLAEASFTENFAV</sequence>
<feature type="region of interest" description="Disordered" evidence="1">
    <location>
        <begin position="198"/>
        <end position="221"/>
    </location>
</feature>
<dbReference type="Proteomes" id="UP000003835">
    <property type="component" value="Unassembled WGS sequence"/>
</dbReference>